<dbReference type="AlphaFoldDB" id="A0A087E432"/>
<feature type="compositionally biased region" description="Polar residues" evidence="1">
    <location>
        <begin position="336"/>
        <end position="348"/>
    </location>
</feature>
<reference evidence="2 3" key="1">
    <citation type="submission" date="2014-03" db="EMBL/GenBank/DDBJ databases">
        <title>Genomics of Bifidobacteria.</title>
        <authorList>
            <person name="Ventura M."/>
            <person name="Milani C."/>
            <person name="Lugli G.A."/>
        </authorList>
    </citation>
    <scope>NUCLEOTIDE SEQUENCE [LARGE SCALE GENOMIC DNA]</scope>
    <source>
        <strain evidence="2 3">LMG 21395</strain>
    </source>
</reference>
<accession>A0A087E432</accession>
<sequence length="383" mass="43651">MLIERAEQLLPLALRKEIPIYDEKSLYIGHRLYPLFGRIEQRLREVIFLLNYESGGELLSDKNKELNDWDLNTLLQNLFNWKAYVVREDSAGFRQYNIRYKNEGGLQGATTATIADRLPADYIQPLEQRQQEFRNKRNDIMHFHTLNISSLQPSLNRLDEYAEKTDELINAMPKIFAYSDGFNQSLTLLNSLVAEIPSIITFPTTPVAFSRFSEILNTVSKNNQNILSNIPAIRNIYQGIANNFSESIERTIKTCSLAIFASASETMEQTISIMTKPIKTEISKPVQQLAQIGNLSASIVRAQVETMANNELAALRESITKIPRPETAIPHEMTAQAISKQSQPPTAQRTRKPREISRQPIPRMTQCKLRTTETSYDSIHPHG</sequence>
<proteinExistence type="predicted"/>
<dbReference type="Proteomes" id="UP000029003">
    <property type="component" value="Unassembled WGS sequence"/>
</dbReference>
<dbReference type="EMBL" id="JGZT01000006">
    <property type="protein sequence ID" value="KFJ02533.1"/>
    <property type="molecule type" value="Genomic_DNA"/>
</dbReference>
<comment type="caution">
    <text evidence="2">The sequence shown here is derived from an EMBL/GenBank/DDBJ whole genome shotgun (WGS) entry which is preliminary data.</text>
</comment>
<protein>
    <submittedName>
        <fullName evidence="2">Uncharacterized protein</fullName>
    </submittedName>
</protein>
<evidence type="ECO:0000313" key="3">
    <source>
        <dbReference type="Proteomes" id="UP000029003"/>
    </source>
</evidence>
<dbReference type="RefSeq" id="WP_029576295.1">
    <property type="nucleotide sequence ID" value="NZ_JGZT01000006.1"/>
</dbReference>
<organism evidence="2 3">
    <name type="scientific">Bifidobacterium thermacidophilum subsp. thermacidophilum</name>
    <dbReference type="NCBI Taxonomy" id="79262"/>
    <lineage>
        <taxon>Bacteria</taxon>
        <taxon>Bacillati</taxon>
        <taxon>Actinomycetota</taxon>
        <taxon>Actinomycetes</taxon>
        <taxon>Bifidobacteriales</taxon>
        <taxon>Bifidobacteriaceae</taxon>
        <taxon>Bifidobacterium</taxon>
    </lineage>
</organism>
<name>A0A087E432_9BIFI</name>
<feature type="region of interest" description="Disordered" evidence="1">
    <location>
        <begin position="335"/>
        <end position="364"/>
    </location>
</feature>
<evidence type="ECO:0000256" key="1">
    <source>
        <dbReference type="SAM" id="MobiDB-lite"/>
    </source>
</evidence>
<gene>
    <name evidence="2" type="ORF">THER5_0994</name>
</gene>
<evidence type="ECO:0000313" key="2">
    <source>
        <dbReference type="EMBL" id="KFJ02533.1"/>
    </source>
</evidence>